<evidence type="ECO:0000256" key="1">
    <source>
        <dbReference type="SAM" id="SignalP"/>
    </source>
</evidence>
<keyword evidence="3" id="KW-1185">Reference proteome</keyword>
<keyword evidence="1" id="KW-0732">Signal</keyword>
<protein>
    <submittedName>
        <fullName evidence="2">Uncharacterized protein</fullName>
    </submittedName>
</protein>
<organism evidence="2 3">
    <name type="scientific">Comamonas testosteroni</name>
    <name type="common">Pseudomonas testosteroni</name>
    <dbReference type="NCBI Taxonomy" id="285"/>
    <lineage>
        <taxon>Bacteria</taxon>
        <taxon>Pseudomonadati</taxon>
        <taxon>Pseudomonadota</taxon>
        <taxon>Betaproteobacteria</taxon>
        <taxon>Burkholderiales</taxon>
        <taxon>Comamonadaceae</taxon>
        <taxon>Comamonas</taxon>
    </lineage>
</organism>
<feature type="chain" id="PRO_5016803056" evidence="1">
    <location>
        <begin position="25"/>
        <end position="266"/>
    </location>
</feature>
<evidence type="ECO:0000313" key="3">
    <source>
        <dbReference type="Proteomes" id="UP000261948"/>
    </source>
</evidence>
<name>A0A373FRZ7_COMTE</name>
<gene>
    <name evidence="2" type="ORF">DZC30_03400</name>
</gene>
<accession>A0A373FRZ7</accession>
<reference evidence="2 3" key="1">
    <citation type="submission" date="2018-08" db="EMBL/GenBank/DDBJ databases">
        <title>Comamonas testosteroni strain SWCO2.</title>
        <authorList>
            <person name="Jiang N."/>
            <person name="Zhang X.Z."/>
        </authorList>
    </citation>
    <scope>NUCLEOTIDE SEQUENCE [LARGE SCALE GENOMIC DNA]</scope>
    <source>
        <strain evidence="2 3">SWCO2</strain>
    </source>
</reference>
<dbReference type="Proteomes" id="UP000261948">
    <property type="component" value="Unassembled WGS sequence"/>
</dbReference>
<evidence type="ECO:0000313" key="2">
    <source>
        <dbReference type="EMBL" id="RGE46282.1"/>
    </source>
</evidence>
<sequence length="266" mass="30052">MNKRFAAPWLGLFSSIAACSAALAQQVDRTQEPPDDARWVTLIVQAQQGLEPLPITLQYESQKCKESRAYGVGGQSQSGSMQMRALSFEKPQWTNRTGSHDYQTSFAIEGGGPCQWRLQSLEFRLQYRSNNPLVKGQQVQSDRIDIRFHADKEALRRTNVRMTLDYFPLIIQGDDAAKNQLKLRSKMLFMLPSFDPPESGILMLRTKVFEDMTLTARQSPESRYDYLLQYPDGSTGKASSQDTIGVNDSRMQCLLETGKSSCSKYP</sequence>
<dbReference type="EMBL" id="QURR01000003">
    <property type="protein sequence ID" value="RGE46282.1"/>
    <property type="molecule type" value="Genomic_DNA"/>
</dbReference>
<dbReference type="AlphaFoldDB" id="A0A373FRZ7"/>
<feature type="signal peptide" evidence="1">
    <location>
        <begin position="1"/>
        <end position="24"/>
    </location>
</feature>
<dbReference type="PROSITE" id="PS51257">
    <property type="entry name" value="PROKAR_LIPOPROTEIN"/>
    <property type="match status" value="1"/>
</dbReference>
<comment type="caution">
    <text evidence="2">The sequence shown here is derived from an EMBL/GenBank/DDBJ whole genome shotgun (WGS) entry which is preliminary data.</text>
</comment>
<proteinExistence type="predicted"/>
<dbReference type="OrthoDB" id="8890083at2"/>